<keyword evidence="2" id="KW-1185">Reference proteome</keyword>
<protein>
    <recommendedName>
        <fullName evidence="3">BTB domain-containing protein</fullName>
    </recommendedName>
</protein>
<organism evidence="1 2">
    <name type="scientific">Neofusicoccum ribis</name>
    <dbReference type="NCBI Taxonomy" id="45134"/>
    <lineage>
        <taxon>Eukaryota</taxon>
        <taxon>Fungi</taxon>
        <taxon>Dikarya</taxon>
        <taxon>Ascomycota</taxon>
        <taxon>Pezizomycotina</taxon>
        <taxon>Dothideomycetes</taxon>
        <taxon>Dothideomycetes incertae sedis</taxon>
        <taxon>Botryosphaeriales</taxon>
        <taxon>Botryosphaeriaceae</taxon>
        <taxon>Neofusicoccum</taxon>
    </lineage>
</organism>
<dbReference type="EMBL" id="JAJVDC020000011">
    <property type="protein sequence ID" value="KAL1635332.1"/>
    <property type="molecule type" value="Genomic_DNA"/>
</dbReference>
<reference evidence="1 2" key="1">
    <citation type="submission" date="2024-02" db="EMBL/GenBank/DDBJ databases">
        <title>De novo assembly and annotation of 12 fungi associated with fruit tree decline syndrome in Ontario, Canada.</title>
        <authorList>
            <person name="Sulman M."/>
            <person name="Ellouze W."/>
            <person name="Ilyukhin E."/>
        </authorList>
    </citation>
    <scope>NUCLEOTIDE SEQUENCE [LARGE SCALE GENOMIC DNA]</scope>
    <source>
        <strain evidence="1 2">M1-105</strain>
    </source>
</reference>
<evidence type="ECO:0000313" key="2">
    <source>
        <dbReference type="Proteomes" id="UP001521116"/>
    </source>
</evidence>
<accession>A0ABR3T7J0</accession>
<comment type="caution">
    <text evidence="1">The sequence shown here is derived from an EMBL/GenBank/DDBJ whole genome shotgun (WGS) entry which is preliminary data.</text>
</comment>
<name>A0ABR3T7J0_9PEZI</name>
<proteinExistence type="predicted"/>
<dbReference type="Proteomes" id="UP001521116">
    <property type="component" value="Unassembled WGS sequence"/>
</dbReference>
<gene>
    <name evidence="1" type="ORF">SLS56_001755</name>
</gene>
<evidence type="ECO:0000313" key="1">
    <source>
        <dbReference type="EMBL" id="KAL1635332.1"/>
    </source>
</evidence>
<sequence>MSGKNPSSDSTAGWEPIDDTDDNLFHSAPRGLTRATVSDDHTGPIPLVDVDLKLNDDTHVVINYGIIKTASTVFRDMLLPFYGGRPHLYLPNDDPKAMLTILKVLHYKWPVDALPSPAVFAEIAHLVHKYKMKESMAFSISTWLEKFIQDAWDKDFRDISHRNLFAICLLLDSPGNFEKVSRGLIHDYGGSIEDMGDIRMPDTICGKSQAVAALDLKRSKAADTLRKMVDEKVLRWLATRARHSPVPGCRTPSQCIAKFTAAFKRDLHGIHAQNEHRSIASQLHYWGHGKGSADASRELFAERFPCWALKVGLCDFCADASDLERELIPEIGEAVLEWKLWFQDSCTGVCLDCVKRNGSDTGRRCRIDYCDSITRESEQSEEVDVPDDSKNS</sequence>
<evidence type="ECO:0008006" key="3">
    <source>
        <dbReference type="Google" id="ProtNLM"/>
    </source>
</evidence>